<dbReference type="InterPro" id="IPR003700">
    <property type="entry name" value="Pantoate_hydroxy_MeTrfase"/>
</dbReference>
<accession>A0A3B0Z2H6</accession>
<dbReference type="AlphaFoldDB" id="A0A3B0Z2H6"/>
<dbReference type="PANTHER" id="PTHR20881:SF0">
    <property type="entry name" value="3-METHYL-2-OXOBUTANOATE HYDROXYMETHYLTRANSFERASE"/>
    <property type="match status" value="1"/>
</dbReference>
<comment type="similarity">
    <text evidence="2">Belongs to the PanB family.</text>
</comment>
<dbReference type="EMBL" id="UOFP01000113">
    <property type="protein sequence ID" value="VAW85881.1"/>
    <property type="molecule type" value="Genomic_DNA"/>
</dbReference>
<dbReference type="CDD" id="cd06557">
    <property type="entry name" value="KPHMT-like"/>
    <property type="match status" value="1"/>
</dbReference>
<dbReference type="GO" id="GO:0005737">
    <property type="term" value="C:cytoplasm"/>
    <property type="evidence" value="ECO:0007669"/>
    <property type="project" value="TreeGrafter"/>
</dbReference>
<sequence>MVMNSAITTQTLKQMKAQGERFSCLTAYDASFAQRIAEAGIEVQLVGDSLGMVIQGEESTLPVSVDDMIYHCRSVRRASGHSLVMVDMPFMSCTTPVQALENAGRLMKEGGAHMVKLEGGQSMLETVALLSAHGVPVCSHLGLLPQSVYKLGGYKVQGRSDESAAAILADAKALEVAGADVLLLECVPATLAKKVTAAVTIPVIGIGAGVDCDAQVLVVYDMLGITPGKRPKFCKNFLLDANDIPEALHNYAQAVKSATFPTEQQSF</sequence>
<keyword evidence="4 5" id="KW-0808">Transferase</keyword>
<dbReference type="NCBIfam" id="TIGR00222">
    <property type="entry name" value="panB"/>
    <property type="match status" value="1"/>
</dbReference>
<evidence type="ECO:0000313" key="5">
    <source>
        <dbReference type="EMBL" id="VAW85881.1"/>
    </source>
</evidence>
<dbReference type="Pfam" id="PF02548">
    <property type="entry name" value="Pantoate_transf"/>
    <property type="match status" value="1"/>
</dbReference>
<gene>
    <name evidence="5" type="ORF">MNBD_GAMMA18-1571</name>
</gene>
<dbReference type="GO" id="GO:0032259">
    <property type="term" value="P:methylation"/>
    <property type="evidence" value="ECO:0007669"/>
    <property type="project" value="UniProtKB-KW"/>
</dbReference>
<keyword evidence="5" id="KW-0489">Methyltransferase</keyword>
<dbReference type="SUPFAM" id="SSF51621">
    <property type="entry name" value="Phosphoenolpyruvate/pyruvate domain"/>
    <property type="match status" value="1"/>
</dbReference>
<dbReference type="PIRSF" id="PIRSF000388">
    <property type="entry name" value="Pantoate_hydroxy_MeTrfase"/>
    <property type="match status" value="1"/>
</dbReference>
<evidence type="ECO:0000256" key="4">
    <source>
        <dbReference type="ARBA" id="ARBA00022679"/>
    </source>
</evidence>
<dbReference type="NCBIfam" id="NF001452">
    <property type="entry name" value="PRK00311.1"/>
    <property type="match status" value="1"/>
</dbReference>
<dbReference type="InterPro" id="IPR040442">
    <property type="entry name" value="Pyrv_kinase-like_dom_sf"/>
</dbReference>
<reference evidence="5" key="1">
    <citation type="submission" date="2018-06" db="EMBL/GenBank/DDBJ databases">
        <authorList>
            <person name="Zhirakovskaya E."/>
        </authorList>
    </citation>
    <scope>NUCLEOTIDE SEQUENCE</scope>
</reference>
<dbReference type="GO" id="GO:0008168">
    <property type="term" value="F:methyltransferase activity"/>
    <property type="evidence" value="ECO:0007669"/>
    <property type="project" value="UniProtKB-KW"/>
</dbReference>
<proteinExistence type="inferred from homology"/>
<dbReference type="InterPro" id="IPR015813">
    <property type="entry name" value="Pyrv/PenolPyrv_kinase-like_dom"/>
</dbReference>
<dbReference type="EC" id="2.1.2.11" evidence="3"/>
<dbReference type="GO" id="GO:0015940">
    <property type="term" value="P:pantothenate biosynthetic process"/>
    <property type="evidence" value="ECO:0007669"/>
    <property type="project" value="InterPro"/>
</dbReference>
<evidence type="ECO:0000256" key="1">
    <source>
        <dbReference type="ARBA" id="ARBA00005033"/>
    </source>
</evidence>
<dbReference type="GO" id="GO:0003864">
    <property type="term" value="F:3-methyl-2-oxobutanoate hydroxymethyltransferase activity"/>
    <property type="evidence" value="ECO:0007669"/>
    <property type="project" value="UniProtKB-EC"/>
</dbReference>
<dbReference type="GO" id="GO:0000287">
    <property type="term" value="F:magnesium ion binding"/>
    <property type="evidence" value="ECO:0007669"/>
    <property type="project" value="TreeGrafter"/>
</dbReference>
<comment type="pathway">
    <text evidence="1">Cofactor biosynthesis; (R)-pantothenate biosynthesis; (R)-pantoate from 3-methyl-2-oxobutanoate: step 1/2.</text>
</comment>
<organism evidence="5">
    <name type="scientific">hydrothermal vent metagenome</name>
    <dbReference type="NCBI Taxonomy" id="652676"/>
    <lineage>
        <taxon>unclassified sequences</taxon>
        <taxon>metagenomes</taxon>
        <taxon>ecological metagenomes</taxon>
    </lineage>
</organism>
<evidence type="ECO:0000256" key="3">
    <source>
        <dbReference type="ARBA" id="ARBA00012618"/>
    </source>
</evidence>
<evidence type="ECO:0000256" key="2">
    <source>
        <dbReference type="ARBA" id="ARBA00008676"/>
    </source>
</evidence>
<dbReference type="PANTHER" id="PTHR20881">
    <property type="entry name" value="3-METHYL-2-OXOBUTANOATE HYDROXYMETHYLTRANSFERASE"/>
    <property type="match status" value="1"/>
</dbReference>
<dbReference type="HAMAP" id="MF_00156">
    <property type="entry name" value="PanB"/>
    <property type="match status" value="1"/>
</dbReference>
<name>A0A3B0Z2H6_9ZZZZ</name>
<dbReference type="Gene3D" id="3.20.20.60">
    <property type="entry name" value="Phosphoenolpyruvate-binding domains"/>
    <property type="match status" value="1"/>
</dbReference>
<protein>
    <recommendedName>
        <fullName evidence="3">3-methyl-2-oxobutanoate hydroxymethyltransferase</fullName>
        <ecNumber evidence="3">2.1.2.11</ecNumber>
    </recommendedName>
</protein>
<dbReference type="FunFam" id="3.20.20.60:FF:000003">
    <property type="entry name" value="3-methyl-2-oxobutanoate hydroxymethyltransferase"/>
    <property type="match status" value="1"/>
</dbReference>